<comment type="caution">
    <text evidence="2">The sequence shown here is derived from an EMBL/GenBank/DDBJ whole genome shotgun (WGS) entry which is preliminary data.</text>
</comment>
<dbReference type="Proteomes" id="UP000093482">
    <property type="component" value="Unassembled WGS sequence"/>
</dbReference>
<reference evidence="2 3" key="1">
    <citation type="submission" date="2016-07" db="EMBL/GenBank/DDBJ databases">
        <title>Caryophanon latum genome sequencing.</title>
        <authorList>
            <person name="Verma A."/>
            <person name="Pal Y."/>
            <person name="Krishnamurthi S."/>
        </authorList>
    </citation>
    <scope>NUCLEOTIDE SEQUENCE [LARGE SCALE GENOMIC DNA]</scope>
    <source>
        <strain evidence="2 3">DSM 14151</strain>
    </source>
</reference>
<evidence type="ECO:0000313" key="2">
    <source>
        <dbReference type="EMBL" id="OCS92599.1"/>
    </source>
</evidence>
<sequence>MQWMFLYFPEDKTEYVPAVLEFLVFFVLCIIVFTVFVRISRKQEQRTKALEEQILQQRQAQQVTSTD</sequence>
<keyword evidence="1" id="KW-0812">Transmembrane</keyword>
<gene>
    <name evidence="2" type="ORF">A6K76_06825</name>
</gene>
<proteinExistence type="predicted"/>
<keyword evidence="1" id="KW-1133">Transmembrane helix</keyword>
<feature type="transmembrane region" description="Helical" evidence="1">
    <location>
        <begin position="15"/>
        <end position="37"/>
    </location>
</feature>
<organism evidence="2 3">
    <name type="scientific">Caryophanon latum</name>
    <dbReference type="NCBI Taxonomy" id="33977"/>
    <lineage>
        <taxon>Bacteria</taxon>
        <taxon>Bacillati</taxon>
        <taxon>Bacillota</taxon>
        <taxon>Bacilli</taxon>
        <taxon>Bacillales</taxon>
        <taxon>Caryophanaceae</taxon>
        <taxon>Caryophanon</taxon>
    </lineage>
</organism>
<keyword evidence="3" id="KW-1185">Reference proteome</keyword>
<name>A0A1C0YZN1_9BACL</name>
<keyword evidence="1" id="KW-0472">Membrane</keyword>
<protein>
    <submittedName>
        <fullName evidence="2">Uncharacterized protein</fullName>
    </submittedName>
</protein>
<dbReference type="EMBL" id="MATO01000015">
    <property type="protein sequence ID" value="OCS92599.1"/>
    <property type="molecule type" value="Genomic_DNA"/>
</dbReference>
<dbReference type="AlphaFoldDB" id="A0A1C0YZN1"/>
<evidence type="ECO:0000313" key="3">
    <source>
        <dbReference type="Proteomes" id="UP000093482"/>
    </source>
</evidence>
<evidence type="ECO:0000256" key="1">
    <source>
        <dbReference type="SAM" id="Phobius"/>
    </source>
</evidence>
<accession>A0A1C0YZN1</accession>